<feature type="domain" description="Bacterial toxin 23" evidence="1">
    <location>
        <begin position="85"/>
        <end position="234"/>
    </location>
</feature>
<accession>A0ABP8N287</accession>
<dbReference type="InterPro" id="IPR029115">
    <property type="entry name" value="Ntox23"/>
</dbReference>
<name>A0ABP8N287_9BACT</name>
<organism evidence="2 3">
    <name type="scientific">Nemorincola caseinilytica</name>
    <dbReference type="NCBI Taxonomy" id="2054315"/>
    <lineage>
        <taxon>Bacteria</taxon>
        <taxon>Pseudomonadati</taxon>
        <taxon>Bacteroidota</taxon>
        <taxon>Chitinophagia</taxon>
        <taxon>Chitinophagales</taxon>
        <taxon>Chitinophagaceae</taxon>
        <taxon>Nemorincola</taxon>
    </lineage>
</organism>
<dbReference type="EMBL" id="BAABFA010000004">
    <property type="protein sequence ID" value="GAA4460043.1"/>
    <property type="molecule type" value="Genomic_DNA"/>
</dbReference>
<keyword evidence="3" id="KW-1185">Reference proteome</keyword>
<proteinExistence type="predicted"/>
<dbReference type="Proteomes" id="UP001500067">
    <property type="component" value="Unassembled WGS sequence"/>
</dbReference>
<gene>
    <name evidence="2" type="ORF">GCM10023093_02070</name>
</gene>
<reference evidence="3" key="1">
    <citation type="journal article" date="2019" name="Int. J. Syst. Evol. Microbiol.">
        <title>The Global Catalogue of Microorganisms (GCM) 10K type strain sequencing project: providing services to taxonomists for standard genome sequencing and annotation.</title>
        <authorList>
            <consortium name="The Broad Institute Genomics Platform"/>
            <consortium name="The Broad Institute Genome Sequencing Center for Infectious Disease"/>
            <person name="Wu L."/>
            <person name="Ma J."/>
        </authorList>
    </citation>
    <scope>NUCLEOTIDE SEQUENCE [LARGE SCALE GENOMIC DNA]</scope>
    <source>
        <strain evidence="3">JCM 32105</strain>
    </source>
</reference>
<sequence>MAGTGWGANAGLVAAIGNRFQRLGITVQGYYQNGIFQANAEVRAYHNFRNLGPAMWYSELVTSAGLVVGYGGRTGAQDPFPGISCDRTGRRNSIGYAQNLYLNRIGTSQWTGTVSFRFRDISIISENDIFACSTLDRFRTGAFLLQYRYMNKYLLALNCTMWTGQMGTNKVAGDKDFPHPCYMDTAGGAYTSYSHGLLSAQFRTPLDAGQNIQANAGIDAEQVRNLVQNRLIHDMIFLPRRLRPQKNCHIPMLDTAGHQYLHRPGQQVRPVRPYWNVFSAPATFY</sequence>
<evidence type="ECO:0000259" key="1">
    <source>
        <dbReference type="Pfam" id="PF15528"/>
    </source>
</evidence>
<comment type="caution">
    <text evidence="2">The sequence shown here is derived from an EMBL/GenBank/DDBJ whole genome shotgun (WGS) entry which is preliminary data.</text>
</comment>
<protein>
    <recommendedName>
        <fullName evidence="1">Bacterial toxin 23 domain-containing protein</fullName>
    </recommendedName>
</protein>
<evidence type="ECO:0000313" key="2">
    <source>
        <dbReference type="EMBL" id="GAA4460043.1"/>
    </source>
</evidence>
<dbReference type="Pfam" id="PF15528">
    <property type="entry name" value="Ntox23"/>
    <property type="match status" value="1"/>
</dbReference>
<evidence type="ECO:0000313" key="3">
    <source>
        <dbReference type="Proteomes" id="UP001500067"/>
    </source>
</evidence>